<accession>G5GFH3</accession>
<dbReference type="AlphaFoldDB" id="G5GFH3"/>
<gene>
    <name evidence="3" type="ORF">HMPREF9333_00312</name>
</gene>
<organism evidence="3 4">
    <name type="scientific">Johnsonella ignava ATCC 51276</name>
    <dbReference type="NCBI Taxonomy" id="679200"/>
    <lineage>
        <taxon>Bacteria</taxon>
        <taxon>Bacillati</taxon>
        <taxon>Bacillota</taxon>
        <taxon>Clostridia</taxon>
        <taxon>Lachnospirales</taxon>
        <taxon>Lachnospiraceae</taxon>
        <taxon>Johnsonella</taxon>
    </lineage>
</organism>
<evidence type="ECO:0008006" key="5">
    <source>
        <dbReference type="Google" id="ProtNLM"/>
    </source>
</evidence>
<evidence type="ECO:0000256" key="2">
    <source>
        <dbReference type="SAM" id="Phobius"/>
    </source>
</evidence>
<dbReference type="STRING" id="679200.HMPREF9333_00312"/>
<dbReference type="HOGENOM" id="CLU_124439_0_0_9"/>
<keyword evidence="2" id="KW-0812">Transmembrane</keyword>
<feature type="transmembrane region" description="Helical" evidence="2">
    <location>
        <begin position="89"/>
        <end position="112"/>
    </location>
</feature>
<protein>
    <recommendedName>
        <fullName evidence="5">DUF2335 domain-containing protein</fullName>
    </recommendedName>
</protein>
<name>G5GFH3_9FIRM</name>
<dbReference type="RefSeq" id="WP_005539336.1">
    <property type="nucleotide sequence ID" value="NZ_JH378829.1"/>
</dbReference>
<evidence type="ECO:0000256" key="1">
    <source>
        <dbReference type="SAM" id="MobiDB-lite"/>
    </source>
</evidence>
<feature type="compositionally biased region" description="Polar residues" evidence="1">
    <location>
        <begin position="1"/>
        <end position="19"/>
    </location>
</feature>
<dbReference type="Pfam" id="PF10097">
    <property type="entry name" value="DUF2335"/>
    <property type="match status" value="1"/>
</dbReference>
<keyword evidence="2" id="KW-0472">Membrane</keyword>
<dbReference type="eggNOG" id="COG5346">
    <property type="taxonomic scope" value="Bacteria"/>
</dbReference>
<evidence type="ECO:0000313" key="3">
    <source>
        <dbReference type="EMBL" id="EHI56450.1"/>
    </source>
</evidence>
<evidence type="ECO:0000313" key="4">
    <source>
        <dbReference type="Proteomes" id="UP000003011"/>
    </source>
</evidence>
<proteinExistence type="predicted"/>
<dbReference type="Proteomes" id="UP000003011">
    <property type="component" value="Unassembled WGS sequence"/>
</dbReference>
<feature type="region of interest" description="Disordered" evidence="1">
    <location>
        <begin position="1"/>
        <end position="22"/>
    </location>
</feature>
<dbReference type="EMBL" id="ACZL01000007">
    <property type="protein sequence ID" value="EHI56450.1"/>
    <property type="molecule type" value="Genomic_DNA"/>
</dbReference>
<comment type="caution">
    <text evidence="3">The sequence shown here is derived from an EMBL/GenBank/DDBJ whole genome shotgun (WGS) entry which is preliminary data.</text>
</comment>
<feature type="transmembrane region" description="Helical" evidence="2">
    <location>
        <begin position="118"/>
        <end position="139"/>
    </location>
</feature>
<dbReference type="InterPro" id="IPR019284">
    <property type="entry name" value="RP532"/>
</dbReference>
<dbReference type="OrthoDB" id="2329681at2"/>
<reference evidence="3 4" key="1">
    <citation type="submission" date="2011-08" db="EMBL/GenBank/DDBJ databases">
        <title>The Genome Sequence of Johnsonella ignava ATCC 51276.</title>
        <authorList>
            <consortium name="The Broad Institute Genome Sequencing Platform"/>
            <person name="Earl A."/>
            <person name="Ward D."/>
            <person name="Feldgarden M."/>
            <person name="Gevers D."/>
            <person name="Izard J."/>
            <person name="Blanton J.M."/>
            <person name="Baranova O.V."/>
            <person name="Dewhirst F.E."/>
            <person name="Young S.K."/>
            <person name="Zeng Q."/>
            <person name="Gargeya S."/>
            <person name="Fitzgerald M."/>
            <person name="Haas B."/>
            <person name="Abouelleil A."/>
            <person name="Alvarado L."/>
            <person name="Arachchi H.M."/>
            <person name="Berlin A."/>
            <person name="Brown A."/>
            <person name="Chapman S.B."/>
            <person name="Chen Z."/>
            <person name="Dunbar C."/>
            <person name="Freedman E."/>
            <person name="Gearin G."/>
            <person name="Gellesch M."/>
            <person name="Goldberg J."/>
            <person name="Griggs A."/>
            <person name="Gujja S."/>
            <person name="Heiman D."/>
            <person name="Howarth C."/>
            <person name="Larson L."/>
            <person name="Lui A."/>
            <person name="MacDonald P.J.P."/>
            <person name="Montmayeur A."/>
            <person name="Murphy C."/>
            <person name="Neiman D."/>
            <person name="Pearson M."/>
            <person name="Priest M."/>
            <person name="Roberts A."/>
            <person name="Saif S."/>
            <person name="Shea T."/>
            <person name="Shenoy N."/>
            <person name="Sisk P."/>
            <person name="Stolte C."/>
            <person name="Sykes S."/>
            <person name="Wortman J."/>
            <person name="Nusbaum C."/>
            <person name="Birren B."/>
        </authorList>
    </citation>
    <scope>NUCLEOTIDE SEQUENCE [LARGE SCALE GENOMIC DNA]</scope>
    <source>
        <strain evidence="3 4">ATCC 51276</strain>
    </source>
</reference>
<sequence length="161" mass="17706">MTSEKQQEISAKNNDNSDTLVDKEDISTKEYSLSASLFSGPLPPPSILQGYEDVLPGSADRILKMAEKEQSNRHDLINKQVNSEIRDSFIGIISAISLCTGLIIFGVVIFFCADDIKVQLAGVLTSVISAIAVILRAVLSNTRNSWKPIEHDTEEENLNKK</sequence>
<keyword evidence="2" id="KW-1133">Transmembrane helix</keyword>
<keyword evidence="4" id="KW-1185">Reference proteome</keyword>